<evidence type="ECO:0000313" key="2">
    <source>
        <dbReference type="Proteomes" id="UP000887116"/>
    </source>
</evidence>
<protein>
    <submittedName>
        <fullName evidence="1">Uncharacterized protein</fullName>
    </submittedName>
</protein>
<organism evidence="1 2">
    <name type="scientific">Trichonephila clavata</name>
    <name type="common">Joro spider</name>
    <name type="synonym">Nephila clavata</name>
    <dbReference type="NCBI Taxonomy" id="2740835"/>
    <lineage>
        <taxon>Eukaryota</taxon>
        <taxon>Metazoa</taxon>
        <taxon>Ecdysozoa</taxon>
        <taxon>Arthropoda</taxon>
        <taxon>Chelicerata</taxon>
        <taxon>Arachnida</taxon>
        <taxon>Araneae</taxon>
        <taxon>Araneomorphae</taxon>
        <taxon>Entelegynae</taxon>
        <taxon>Araneoidea</taxon>
        <taxon>Nephilidae</taxon>
        <taxon>Trichonephila</taxon>
    </lineage>
</organism>
<keyword evidence="2" id="KW-1185">Reference proteome</keyword>
<name>A0A8X6KNL7_TRICU</name>
<gene>
    <name evidence="1" type="primary">EVAR_62212_1</name>
    <name evidence="1" type="ORF">TNCT_698531</name>
</gene>
<comment type="caution">
    <text evidence="1">The sequence shown here is derived from an EMBL/GenBank/DDBJ whole genome shotgun (WGS) entry which is preliminary data.</text>
</comment>
<reference evidence="1" key="1">
    <citation type="submission" date="2020-07" db="EMBL/GenBank/DDBJ databases">
        <title>Multicomponent nature underlies the extraordinary mechanical properties of spider dragline silk.</title>
        <authorList>
            <person name="Kono N."/>
            <person name="Nakamura H."/>
            <person name="Mori M."/>
            <person name="Yoshida Y."/>
            <person name="Ohtoshi R."/>
            <person name="Malay A.D."/>
            <person name="Moran D.A.P."/>
            <person name="Tomita M."/>
            <person name="Numata K."/>
            <person name="Arakawa K."/>
        </authorList>
    </citation>
    <scope>NUCLEOTIDE SEQUENCE</scope>
</reference>
<sequence length="115" mass="13709">MRGAYVFEYINKSNRCINNLHRELMKIHDEHPEKEYLQLLKQLSLKLLNMVEITSQKAVWFLLRQKISAASIAVNYIPTVWSHAKQKTRKRKPVIDRERLDENSTDIWIKTMVQS</sequence>
<dbReference type="AlphaFoldDB" id="A0A8X6KNL7"/>
<dbReference type="Proteomes" id="UP000887116">
    <property type="component" value="Unassembled WGS sequence"/>
</dbReference>
<evidence type="ECO:0000313" key="1">
    <source>
        <dbReference type="EMBL" id="GFQ78751.1"/>
    </source>
</evidence>
<proteinExistence type="predicted"/>
<accession>A0A8X6KNL7</accession>
<dbReference type="EMBL" id="BMAO01002164">
    <property type="protein sequence ID" value="GFQ78751.1"/>
    <property type="molecule type" value="Genomic_DNA"/>
</dbReference>